<dbReference type="PROSITE" id="PS00211">
    <property type="entry name" value="ABC_TRANSPORTER_1"/>
    <property type="match status" value="1"/>
</dbReference>
<dbReference type="Proteomes" id="UP001589609">
    <property type="component" value="Unassembled WGS sequence"/>
</dbReference>
<dbReference type="EMBL" id="JBHMAF010000193">
    <property type="protein sequence ID" value="MFB9761404.1"/>
    <property type="molecule type" value="Genomic_DNA"/>
</dbReference>
<feature type="domain" description="ABC transporter" evidence="4">
    <location>
        <begin position="4"/>
        <end position="253"/>
    </location>
</feature>
<evidence type="ECO:0000259" key="4">
    <source>
        <dbReference type="PROSITE" id="PS50893"/>
    </source>
</evidence>
<keyword evidence="1" id="KW-0813">Transport</keyword>
<evidence type="ECO:0000256" key="2">
    <source>
        <dbReference type="ARBA" id="ARBA00022741"/>
    </source>
</evidence>
<evidence type="ECO:0000313" key="5">
    <source>
        <dbReference type="EMBL" id="MFB9761404.1"/>
    </source>
</evidence>
<organism evidence="5 6">
    <name type="scientific">Ectobacillus funiculus</name>
    <dbReference type="NCBI Taxonomy" id="137993"/>
    <lineage>
        <taxon>Bacteria</taxon>
        <taxon>Bacillati</taxon>
        <taxon>Bacillota</taxon>
        <taxon>Bacilli</taxon>
        <taxon>Bacillales</taxon>
        <taxon>Bacillaceae</taxon>
        <taxon>Ectobacillus</taxon>
    </lineage>
</organism>
<name>A0ABV5WL92_9BACI</name>
<protein>
    <submittedName>
        <fullName evidence="5">ABC transporter ATP-binding protein</fullName>
    </submittedName>
</protein>
<comment type="caution">
    <text evidence="5">The sequence shown here is derived from an EMBL/GenBank/DDBJ whole genome shotgun (WGS) entry which is preliminary data.</text>
</comment>
<dbReference type="SMART" id="SM00382">
    <property type="entry name" value="AAA"/>
    <property type="match status" value="1"/>
</dbReference>
<evidence type="ECO:0000256" key="1">
    <source>
        <dbReference type="ARBA" id="ARBA00022448"/>
    </source>
</evidence>
<proteinExistence type="predicted"/>
<dbReference type="Gene3D" id="3.40.50.300">
    <property type="entry name" value="P-loop containing nucleotide triphosphate hydrolases"/>
    <property type="match status" value="1"/>
</dbReference>
<dbReference type="CDD" id="cd03257">
    <property type="entry name" value="ABC_NikE_OppD_transporters"/>
    <property type="match status" value="1"/>
</dbReference>
<dbReference type="SUPFAM" id="SSF52540">
    <property type="entry name" value="P-loop containing nucleoside triphosphate hydrolases"/>
    <property type="match status" value="1"/>
</dbReference>
<keyword evidence="2" id="KW-0547">Nucleotide-binding</keyword>
<dbReference type="GO" id="GO:0005524">
    <property type="term" value="F:ATP binding"/>
    <property type="evidence" value="ECO:0007669"/>
    <property type="project" value="UniProtKB-KW"/>
</dbReference>
<keyword evidence="6" id="KW-1185">Reference proteome</keyword>
<dbReference type="InterPro" id="IPR003593">
    <property type="entry name" value="AAA+_ATPase"/>
</dbReference>
<dbReference type="Pfam" id="PF00005">
    <property type="entry name" value="ABC_tran"/>
    <property type="match status" value="1"/>
</dbReference>
<accession>A0ABV5WL92</accession>
<gene>
    <name evidence="5" type="ORF">ACFFMS_24460</name>
</gene>
<dbReference type="InterPro" id="IPR027417">
    <property type="entry name" value="P-loop_NTPase"/>
</dbReference>
<keyword evidence="3 5" id="KW-0067">ATP-binding</keyword>
<reference evidence="5 6" key="1">
    <citation type="submission" date="2024-09" db="EMBL/GenBank/DDBJ databases">
        <authorList>
            <person name="Sun Q."/>
            <person name="Mori K."/>
        </authorList>
    </citation>
    <scope>NUCLEOTIDE SEQUENCE [LARGE SCALE GENOMIC DNA]</scope>
    <source>
        <strain evidence="5 6">JCM 11201</strain>
    </source>
</reference>
<dbReference type="InterPro" id="IPR050319">
    <property type="entry name" value="ABC_transp_ATP-bind"/>
</dbReference>
<dbReference type="InterPro" id="IPR017871">
    <property type="entry name" value="ABC_transporter-like_CS"/>
</dbReference>
<dbReference type="RefSeq" id="WP_379951581.1">
    <property type="nucleotide sequence ID" value="NZ_JBHMAF010000193.1"/>
</dbReference>
<dbReference type="PROSITE" id="PS50893">
    <property type="entry name" value="ABC_TRANSPORTER_2"/>
    <property type="match status" value="1"/>
</dbReference>
<evidence type="ECO:0000313" key="6">
    <source>
        <dbReference type="Proteomes" id="UP001589609"/>
    </source>
</evidence>
<sequence length="260" mass="29863">MTLLELRHVTKEYPIGPRRLWFQQCPTLQAVRQVDLTVEKGESLGLVGESGSGKSTLAKLIMNLESITSGQILLSGQAVNGKQIKKRQLYKRMQLVLQDSSASLYPKMCVSEILEEPIRNYFPEENNREELCVELLKLVELDRFFLSRYPHQLSGGQKQRVCIAKALAVQPELIIFDESIASLDRPSQTSIIQMLKCIQKEKQIAYLFITHDLQSAQQLCGRISVMYQGELVETLTQLEWDFQQFQHPYSRLLFQTLNLD</sequence>
<evidence type="ECO:0000256" key="3">
    <source>
        <dbReference type="ARBA" id="ARBA00022840"/>
    </source>
</evidence>
<dbReference type="PANTHER" id="PTHR43776">
    <property type="entry name" value="TRANSPORT ATP-BINDING PROTEIN"/>
    <property type="match status" value="1"/>
</dbReference>
<dbReference type="InterPro" id="IPR003439">
    <property type="entry name" value="ABC_transporter-like_ATP-bd"/>
</dbReference>